<proteinExistence type="inferred from homology"/>
<dbReference type="RefSeq" id="WP_399643387.1">
    <property type="nucleotide sequence ID" value="NZ_JBITYG010000001.1"/>
</dbReference>
<sequence length="305" mass="32133">MSEEIHQRCLVVGATGFQGGAVARLLAGRGHRVRSLTRRPAVARPDIAGVSFVAGDLGSRDDVMWAFKGATHAVVTMPLEYDPLRIETYAIHIAEAALESGVTRIVYNANTRVPADTAGVAAFETRRIAEAVLADCGVPLVVLRPPVYLDNLFSPWNGPALVDEGVLAYPLPADRRVAWISHDDLAVAVAAALFNDGLDGRVLDIGGGQAVDGNELAAAFAEGLGRPVAYQALPPAAFEAALAKAIGPNAAAGVAGIYHYMAEGPDERLMDGDPREAEQALGIKLTSIAGWVAAQPWQTWSSRPL</sequence>
<organism evidence="4 5">
    <name type="scientific">Streptomyces fildesensis</name>
    <dbReference type="NCBI Taxonomy" id="375757"/>
    <lineage>
        <taxon>Bacteria</taxon>
        <taxon>Bacillati</taxon>
        <taxon>Actinomycetota</taxon>
        <taxon>Actinomycetes</taxon>
        <taxon>Kitasatosporales</taxon>
        <taxon>Streptomycetaceae</taxon>
        <taxon>Streptomyces</taxon>
    </lineage>
</organism>
<keyword evidence="5" id="KW-1185">Reference proteome</keyword>
<evidence type="ECO:0000259" key="3">
    <source>
        <dbReference type="Pfam" id="PF05368"/>
    </source>
</evidence>
<comment type="caution">
    <text evidence="4">The sequence shown here is derived from an EMBL/GenBank/DDBJ whole genome shotgun (WGS) entry which is preliminary data.</text>
</comment>
<accession>A0ABW8BYA0</accession>
<dbReference type="EMBL" id="JBITYG010000001">
    <property type="protein sequence ID" value="MFI9099141.1"/>
    <property type="molecule type" value="Genomic_DNA"/>
</dbReference>
<dbReference type="Pfam" id="PF05368">
    <property type="entry name" value="NmrA"/>
    <property type="match status" value="1"/>
</dbReference>
<dbReference type="SUPFAM" id="SSF51735">
    <property type="entry name" value="NAD(P)-binding Rossmann-fold domains"/>
    <property type="match status" value="1"/>
</dbReference>
<dbReference type="Proteomes" id="UP001614394">
    <property type="component" value="Unassembled WGS sequence"/>
</dbReference>
<evidence type="ECO:0000256" key="2">
    <source>
        <dbReference type="ARBA" id="ARBA00022857"/>
    </source>
</evidence>
<feature type="domain" description="NmrA-like" evidence="3">
    <location>
        <begin position="7"/>
        <end position="254"/>
    </location>
</feature>
<gene>
    <name evidence="4" type="ORF">ACIGXA_01350</name>
</gene>
<name>A0ABW8BYA0_9ACTN</name>
<keyword evidence="2" id="KW-0521">NADP</keyword>
<comment type="similarity">
    <text evidence="1">Belongs to the NmrA-type oxidoreductase family.</text>
</comment>
<dbReference type="PANTHER" id="PTHR42748">
    <property type="entry name" value="NITROGEN METABOLITE REPRESSION PROTEIN NMRA FAMILY MEMBER"/>
    <property type="match status" value="1"/>
</dbReference>
<dbReference type="InterPro" id="IPR036291">
    <property type="entry name" value="NAD(P)-bd_dom_sf"/>
</dbReference>
<dbReference type="InterPro" id="IPR051164">
    <property type="entry name" value="NmrA-like_oxidored"/>
</dbReference>
<reference evidence="4 5" key="1">
    <citation type="submission" date="2024-10" db="EMBL/GenBank/DDBJ databases">
        <title>The Natural Products Discovery Center: Release of the First 8490 Sequenced Strains for Exploring Actinobacteria Biosynthetic Diversity.</title>
        <authorList>
            <person name="Kalkreuter E."/>
            <person name="Kautsar S.A."/>
            <person name="Yang D."/>
            <person name="Bader C.D."/>
            <person name="Teijaro C.N."/>
            <person name="Fluegel L."/>
            <person name="Davis C.M."/>
            <person name="Simpson J.R."/>
            <person name="Lauterbach L."/>
            <person name="Steele A.D."/>
            <person name="Gui C."/>
            <person name="Meng S."/>
            <person name="Li G."/>
            <person name="Viehrig K."/>
            <person name="Ye F."/>
            <person name="Su P."/>
            <person name="Kiefer A.F."/>
            <person name="Nichols A."/>
            <person name="Cepeda A.J."/>
            <person name="Yan W."/>
            <person name="Fan B."/>
            <person name="Jiang Y."/>
            <person name="Adhikari A."/>
            <person name="Zheng C.-J."/>
            <person name="Schuster L."/>
            <person name="Cowan T.M."/>
            <person name="Smanski M.J."/>
            <person name="Chevrette M.G."/>
            <person name="De Carvalho L.P.S."/>
            <person name="Shen B."/>
        </authorList>
    </citation>
    <scope>NUCLEOTIDE SEQUENCE [LARGE SCALE GENOMIC DNA]</scope>
    <source>
        <strain evidence="4 5">NPDC053399</strain>
    </source>
</reference>
<protein>
    <submittedName>
        <fullName evidence="4">SDR family oxidoreductase</fullName>
    </submittedName>
</protein>
<dbReference type="Gene3D" id="3.40.50.720">
    <property type="entry name" value="NAD(P)-binding Rossmann-like Domain"/>
    <property type="match status" value="1"/>
</dbReference>
<dbReference type="PANTHER" id="PTHR42748:SF7">
    <property type="entry name" value="NMRA LIKE REDOX SENSOR 1-RELATED"/>
    <property type="match status" value="1"/>
</dbReference>
<dbReference type="InterPro" id="IPR008030">
    <property type="entry name" value="NmrA-like"/>
</dbReference>
<evidence type="ECO:0000313" key="4">
    <source>
        <dbReference type="EMBL" id="MFI9099141.1"/>
    </source>
</evidence>
<evidence type="ECO:0000313" key="5">
    <source>
        <dbReference type="Proteomes" id="UP001614394"/>
    </source>
</evidence>
<evidence type="ECO:0000256" key="1">
    <source>
        <dbReference type="ARBA" id="ARBA00006328"/>
    </source>
</evidence>